<name>A0A2W1JIH0_9CYAN</name>
<dbReference type="AlphaFoldDB" id="A0A2W1JIH0"/>
<evidence type="ECO:0000313" key="1">
    <source>
        <dbReference type="EMBL" id="PZD71335.1"/>
    </source>
</evidence>
<dbReference type="Proteomes" id="UP000248857">
    <property type="component" value="Unassembled WGS sequence"/>
</dbReference>
<gene>
    <name evidence="1" type="ORF">C1752_06614</name>
</gene>
<dbReference type="GO" id="GO:0010275">
    <property type="term" value="P:NAD(P)H dehydrogenase complex assembly"/>
    <property type="evidence" value="ECO:0007669"/>
    <property type="project" value="TreeGrafter"/>
</dbReference>
<proteinExistence type="predicted"/>
<dbReference type="OrthoDB" id="489874at2"/>
<evidence type="ECO:0000313" key="2">
    <source>
        <dbReference type="Proteomes" id="UP000248857"/>
    </source>
</evidence>
<dbReference type="EMBL" id="PQWO01000018">
    <property type="protein sequence ID" value="PZD71335.1"/>
    <property type="molecule type" value="Genomic_DNA"/>
</dbReference>
<protein>
    <recommendedName>
        <fullName evidence="3">CRR6 family NdhI maturation factor</fullName>
    </recommendedName>
</protein>
<comment type="caution">
    <text evidence="1">The sequence shown here is derived from an EMBL/GenBank/DDBJ whole genome shotgun (WGS) entry which is preliminary data.</text>
</comment>
<dbReference type="Pfam" id="PF08847">
    <property type="entry name" value="Crr6"/>
    <property type="match status" value="1"/>
</dbReference>
<sequence length="158" mass="18566">MTTTIALTAEHIDALDLSPAQAVIDPWLQTGTLASQTQEIKFQIDYPQEADQTLEFPEIPEVRLWFMRLDSYYPWFPWLLDWQSGELVRYAAMLVPHEFNPKEGIQFNPQALDIFVMQKIFVSFRWLKNQNIEGESKLKQMAEMFGYELNSELFSLLR</sequence>
<dbReference type="NCBIfam" id="NF038024">
    <property type="entry name" value="CRR6_slr1097"/>
    <property type="match status" value="1"/>
</dbReference>
<dbReference type="PANTHER" id="PTHR35724">
    <property type="entry name" value="PROTEIN CHLORORESPIRATORY REDUCTION 6, CHLOROPLASTIC"/>
    <property type="match status" value="1"/>
</dbReference>
<keyword evidence="2" id="KW-1185">Reference proteome</keyword>
<reference evidence="1 2" key="1">
    <citation type="journal article" date="2018" name="Sci. Rep.">
        <title>A novel species of the marine cyanobacterium Acaryochloris with a unique pigment content and lifestyle.</title>
        <authorList>
            <person name="Partensky F."/>
            <person name="Six C."/>
            <person name="Ratin M."/>
            <person name="Garczarek L."/>
            <person name="Vaulot D."/>
            <person name="Probert I."/>
            <person name="Calteau A."/>
            <person name="Gourvil P."/>
            <person name="Marie D."/>
            <person name="Grebert T."/>
            <person name="Bouchier C."/>
            <person name="Le Panse S."/>
            <person name="Gachenot M."/>
            <person name="Rodriguez F."/>
            <person name="Garrido J.L."/>
        </authorList>
    </citation>
    <scope>NUCLEOTIDE SEQUENCE [LARGE SCALE GENOMIC DNA]</scope>
    <source>
        <strain evidence="1 2">RCC1774</strain>
    </source>
</reference>
<accession>A0A2W1JIH0</accession>
<dbReference type="InterPro" id="IPR014946">
    <property type="entry name" value="CRR6"/>
</dbReference>
<evidence type="ECO:0008006" key="3">
    <source>
        <dbReference type="Google" id="ProtNLM"/>
    </source>
</evidence>
<organism evidence="1 2">
    <name type="scientific">Acaryochloris thomasi RCC1774</name>
    <dbReference type="NCBI Taxonomy" id="1764569"/>
    <lineage>
        <taxon>Bacteria</taxon>
        <taxon>Bacillati</taxon>
        <taxon>Cyanobacteriota</taxon>
        <taxon>Cyanophyceae</taxon>
        <taxon>Acaryochloridales</taxon>
        <taxon>Acaryochloridaceae</taxon>
        <taxon>Acaryochloris</taxon>
        <taxon>Acaryochloris thomasi</taxon>
    </lineage>
</organism>
<dbReference type="RefSeq" id="WP_110988122.1">
    <property type="nucleotide sequence ID" value="NZ_CAWNWM010000018.1"/>
</dbReference>
<dbReference type="PANTHER" id="PTHR35724:SF1">
    <property type="entry name" value="PROTEIN CHLORORESPIRATORY REDUCTION 6, CHLOROPLASTIC"/>
    <property type="match status" value="1"/>
</dbReference>